<proteinExistence type="predicted"/>
<feature type="non-terminal residue" evidence="1">
    <location>
        <position position="1"/>
    </location>
</feature>
<comment type="caution">
    <text evidence="1">The sequence shown here is derived from an EMBL/GenBank/DDBJ whole genome shotgun (WGS) entry which is preliminary data.</text>
</comment>
<organism evidence="1">
    <name type="scientific">marine sediment metagenome</name>
    <dbReference type="NCBI Taxonomy" id="412755"/>
    <lineage>
        <taxon>unclassified sequences</taxon>
        <taxon>metagenomes</taxon>
        <taxon>ecological metagenomes</taxon>
    </lineage>
</organism>
<sequence length="222" mass="25117">EDADYYSQNENGSVSFFAENKEIKNAKLRDAAFAKEILTHMHGGEDGLNKHLEIEAYDYFSDYYVTDPPAFYAEFGGGPPGTLSEGNTTHPTYFPRGGDNYTEKFFQYRDPTGRIPIDMVAGSTHFGDSNYGTIFHTRQADYPVEGGGKARYIGEIQSDPQQKLGEGDVLRSYADTLKFAETKLLRDEISDFRTQKEIAQRMLYDGMPDRDRARLGYEASIY</sequence>
<protein>
    <submittedName>
        <fullName evidence="1">Uncharacterized protein</fullName>
    </submittedName>
</protein>
<dbReference type="EMBL" id="BARS01054027">
    <property type="protein sequence ID" value="GAG44888.1"/>
    <property type="molecule type" value="Genomic_DNA"/>
</dbReference>
<evidence type="ECO:0000313" key="1">
    <source>
        <dbReference type="EMBL" id="GAG44888.1"/>
    </source>
</evidence>
<reference evidence="1" key="1">
    <citation type="journal article" date="2014" name="Front. Microbiol.">
        <title>High frequency of phylogenetically diverse reductive dehalogenase-homologous genes in deep subseafloor sedimentary metagenomes.</title>
        <authorList>
            <person name="Kawai M."/>
            <person name="Futagami T."/>
            <person name="Toyoda A."/>
            <person name="Takaki Y."/>
            <person name="Nishi S."/>
            <person name="Hori S."/>
            <person name="Arai W."/>
            <person name="Tsubouchi T."/>
            <person name="Morono Y."/>
            <person name="Uchiyama I."/>
            <person name="Ito T."/>
            <person name="Fujiyama A."/>
            <person name="Inagaki F."/>
            <person name="Takami H."/>
        </authorList>
    </citation>
    <scope>NUCLEOTIDE SEQUENCE</scope>
    <source>
        <strain evidence="1">Expedition CK06-06</strain>
    </source>
</reference>
<dbReference type="AlphaFoldDB" id="X0Y836"/>
<feature type="non-terminal residue" evidence="1">
    <location>
        <position position="222"/>
    </location>
</feature>
<gene>
    <name evidence="1" type="ORF">S01H1_80061</name>
</gene>
<name>X0Y836_9ZZZZ</name>
<accession>X0Y836</accession>